<dbReference type="Pfam" id="PF21082">
    <property type="entry name" value="MS_channel_3rd"/>
    <property type="match status" value="1"/>
</dbReference>
<dbReference type="Gene3D" id="3.30.70.100">
    <property type="match status" value="1"/>
</dbReference>
<dbReference type="InterPro" id="IPR010920">
    <property type="entry name" value="LSM_dom_sf"/>
</dbReference>
<dbReference type="Pfam" id="PF00924">
    <property type="entry name" value="MS_channel_2nd"/>
    <property type="match status" value="1"/>
</dbReference>
<dbReference type="SUPFAM" id="SSF50182">
    <property type="entry name" value="Sm-like ribonucleoproteins"/>
    <property type="match status" value="1"/>
</dbReference>
<comment type="subcellular location">
    <subcellularLocation>
        <location evidence="1">Cell membrane</location>
        <topology evidence="1">Multi-pass membrane protein</topology>
    </subcellularLocation>
</comment>
<keyword evidence="5" id="KW-1133">Transmembrane helix</keyword>
<keyword evidence="6" id="KW-0472">Membrane</keyword>
<evidence type="ECO:0000313" key="9">
    <source>
        <dbReference type="EMBL" id="GAH47283.1"/>
    </source>
</evidence>
<dbReference type="Gene3D" id="2.30.30.60">
    <property type="match status" value="1"/>
</dbReference>
<keyword evidence="4" id="KW-0812">Transmembrane</keyword>
<protein>
    <recommendedName>
        <fullName evidence="10">Mechanosensitive ion channel protein MscS</fullName>
    </recommendedName>
</protein>
<organism evidence="9">
    <name type="scientific">marine sediment metagenome</name>
    <dbReference type="NCBI Taxonomy" id="412755"/>
    <lineage>
        <taxon>unclassified sequences</taxon>
        <taxon>metagenomes</taxon>
        <taxon>ecological metagenomes</taxon>
    </lineage>
</organism>
<evidence type="ECO:0000256" key="5">
    <source>
        <dbReference type="ARBA" id="ARBA00022989"/>
    </source>
</evidence>
<dbReference type="PANTHER" id="PTHR30221">
    <property type="entry name" value="SMALL-CONDUCTANCE MECHANOSENSITIVE CHANNEL"/>
    <property type="match status" value="1"/>
</dbReference>
<feature type="non-terminal residue" evidence="9">
    <location>
        <position position="1"/>
    </location>
</feature>
<accession>X1HPQ4</accession>
<dbReference type="InterPro" id="IPR045275">
    <property type="entry name" value="MscS_archaea/bacteria_type"/>
</dbReference>
<evidence type="ECO:0000256" key="2">
    <source>
        <dbReference type="ARBA" id="ARBA00008017"/>
    </source>
</evidence>
<dbReference type="PANTHER" id="PTHR30221:SF1">
    <property type="entry name" value="SMALL-CONDUCTANCE MECHANOSENSITIVE CHANNEL"/>
    <property type="match status" value="1"/>
</dbReference>
<dbReference type="InterPro" id="IPR049278">
    <property type="entry name" value="MS_channel_C"/>
</dbReference>
<evidence type="ECO:0000256" key="4">
    <source>
        <dbReference type="ARBA" id="ARBA00022692"/>
    </source>
</evidence>
<evidence type="ECO:0000256" key="1">
    <source>
        <dbReference type="ARBA" id="ARBA00004651"/>
    </source>
</evidence>
<dbReference type="GO" id="GO:0005886">
    <property type="term" value="C:plasma membrane"/>
    <property type="evidence" value="ECO:0007669"/>
    <property type="project" value="UniProtKB-SubCell"/>
</dbReference>
<sequence length="184" mass="20776">IVANYISGMVIFLERPIKVGDRILVDGLEGDVIQIRLRSTIINTLTNETIVVPNSKLVGNNIHNYSYQDKRIIIVNSVQVSYSTDLEQAKRVLLGIAERNPFAIKRPVPEVRVVAFEDSGILLELWTWIKEATQKLAATSWVNLEIWREFNNSGIVIPFPQVDLHVKEPINHIQLNSRGGQPKG</sequence>
<comment type="caution">
    <text evidence="9">The sequence shown here is derived from an EMBL/GenBank/DDBJ whole genome shotgun (WGS) entry which is preliminary data.</text>
</comment>
<dbReference type="InterPro" id="IPR023408">
    <property type="entry name" value="MscS_beta-dom_sf"/>
</dbReference>
<comment type="similarity">
    <text evidence="2">Belongs to the MscS (TC 1.A.23) family.</text>
</comment>
<feature type="domain" description="Mechanosensitive ion channel MscS C-terminal" evidence="8">
    <location>
        <begin position="76"/>
        <end position="157"/>
    </location>
</feature>
<dbReference type="AlphaFoldDB" id="X1HPQ4"/>
<feature type="domain" description="Mechanosensitive ion channel MscS" evidence="7">
    <location>
        <begin position="1"/>
        <end position="66"/>
    </location>
</feature>
<dbReference type="SUPFAM" id="SSF82689">
    <property type="entry name" value="Mechanosensitive channel protein MscS (YggB), C-terminal domain"/>
    <property type="match status" value="1"/>
</dbReference>
<dbReference type="GO" id="GO:0008381">
    <property type="term" value="F:mechanosensitive monoatomic ion channel activity"/>
    <property type="evidence" value="ECO:0007669"/>
    <property type="project" value="InterPro"/>
</dbReference>
<dbReference type="InterPro" id="IPR011066">
    <property type="entry name" value="MscS_channel_C_sf"/>
</dbReference>
<dbReference type="EMBL" id="BARU01006448">
    <property type="protein sequence ID" value="GAH47283.1"/>
    <property type="molecule type" value="Genomic_DNA"/>
</dbReference>
<dbReference type="InterPro" id="IPR006685">
    <property type="entry name" value="MscS_channel_2nd"/>
</dbReference>
<keyword evidence="3" id="KW-1003">Cell membrane</keyword>
<evidence type="ECO:0000259" key="8">
    <source>
        <dbReference type="Pfam" id="PF21082"/>
    </source>
</evidence>
<name>X1HPQ4_9ZZZZ</name>
<evidence type="ECO:0000259" key="7">
    <source>
        <dbReference type="Pfam" id="PF00924"/>
    </source>
</evidence>
<proteinExistence type="inferred from homology"/>
<evidence type="ECO:0008006" key="10">
    <source>
        <dbReference type="Google" id="ProtNLM"/>
    </source>
</evidence>
<reference evidence="9" key="1">
    <citation type="journal article" date="2014" name="Front. Microbiol.">
        <title>High frequency of phylogenetically diverse reductive dehalogenase-homologous genes in deep subseafloor sedimentary metagenomes.</title>
        <authorList>
            <person name="Kawai M."/>
            <person name="Futagami T."/>
            <person name="Toyoda A."/>
            <person name="Takaki Y."/>
            <person name="Nishi S."/>
            <person name="Hori S."/>
            <person name="Arai W."/>
            <person name="Tsubouchi T."/>
            <person name="Morono Y."/>
            <person name="Uchiyama I."/>
            <person name="Ito T."/>
            <person name="Fujiyama A."/>
            <person name="Inagaki F."/>
            <person name="Takami H."/>
        </authorList>
    </citation>
    <scope>NUCLEOTIDE SEQUENCE</scope>
    <source>
        <strain evidence="9">Expedition CK06-06</strain>
    </source>
</reference>
<evidence type="ECO:0000256" key="3">
    <source>
        <dbReference type="ARBA" id="ARBA00022475"/>
    </source>
</evidence>
<gene>
    <name evidence="9" type="ORF">S03H2_12689</name>
</gene>
<evidence type="ECO:0000256" key="6">
    <source>
        <dbReference type="ARBA" id="ARBA00023136"/>
    </source>
</evidence>